<evidence type="ECO:0000313" key="2">
    <source>
        <dbReference type="Proteomes" id="UP000799750"/>
    </source>
</evidence>
<accession>A0A6A6Q8E8</accession>
<evidence type="ECO:0000313" key="1">
    <source>
        <dbReference type="EMBL" id="KAF2488319.1"/>
    </source>
</evidence>
<dbReference type="InterPro" id="IPR011990">
    <property type="entry name" value="TPR-like_helical_dom_sf"/>
</dbReference>
<dbReference type="OrthoDB" id="5394701at2759"/>
<proteinExistence type="predicted"/>
<reference evidence="1" key="1">
    <citation type="journal article" date="2020" name="Stud. Mycol.">
        <title>101 Dothideomycetes genomes: a test case for predicting lifestyles and emergence of pathogens.</title>
        <authorList>
            <person name="Haridas S."/>
            <person name="Albert R."/>
            <person name="Binder M."/>
            <person name="Bloem J."/>
            <person name="Labutti K."/>
            <person name="Salamov A."/>
            <person name="Andreopoulos B."/>
            <person name="Baker S."/>
            <person name="Barry K."/>
            <person name="Bills G."/>
            <person name="Bluhm B."/>
            <person name="Cannon C."/>
            <person name="Castanera R."/>
            <person name="Culley D."/>
            <person name="Daum C."/>
            <person name="Ezra D."/>
            <person name="Gonzalez J."/>
            <person name="Henrissat B."/>
            <person name="Kuo A."/>
            <person name="Liang C."/>
            <person name="Lipzen A."/>
            <person name="Lutzoni F."/>
            <person name="Magnuson J."/>
            <person name="Mondo S."/>
            <person name="Nolan M."/>
            <person name="Ohm R."/>
            <person name="Pangilinan J."/>
            <person name="Park H.-J."/>
            <person name="Ramirez L."/>
            <person name="Alfaro M."/>
            <person name="Sun H."/>
            <person name="Tritt A."/>
            <person name="Yoshinaga Y."/>
            <person name="Zwiers L.-H."/>
            <person name="Turgeon B."/>
            <person name="Goodwin S."/>
            <person name="Spatafora J."/>
            <person name="Crous P."/>
            <person name="Grigoriev I."/>
        </authorList>
    </citation>
    <scope>NUCLEOTIDE SEQUENCE</scope>
    <source>
        <strain evidence="1">CBS 269.34</strain>
    </source>
</reference>
<organism evidence="1 2">
    <name type="scientific">Lophium mytilinum</name>
    <dbReference type="NCBI Taxonomy" id="390894"/>
    <lineage>
        <taxon>Eukaryota</taxon>
        <taxon>Fungi</taxon>
        <taxon>Dikarya</taxon>
        <taxon>Ascomycota</taxon>
        <taxon>Pezizomycotina</taxon>
        <taxon>Dothideomycetes</taxon>
        <taxon>Pleosporomycetidae</taxon>
        <taxon>Mytilinidiales</taxon>
        <taxon>Mytilinidiaceae</taxon>
        <taxon>Lophium</taxon>
    </lineage>
</organism>
<dbReference type="Gene3D" id="1.25.40.10">
    <property type="entry name" value="Tetratricopeptide repeat domain"/>
    <property type="match status" value="1"/>
</dbReference>
<gene>
    <name evidence="1" type="ORF">BU16DRAFT_623622</name>
</gene>
<sequence length="155" mass="17578">MSNLLLRMGKPDEAEKMLAMCPSLKDFTDDTFLQTGNHRFSGNMVLLSRMRLDQGRPDEAMRLASKALTFRQTLLANRLNDIEIFVQLIAIAQTLNEGEGQLARANYKLAILYNHKGMEAESQICKDRAIALRANLRPEAKDAPYEEAEFMKLCL</sequence>
<keyword evidence="2" id="KW-1185">Reference proteome</keyword>
<protein>
    <recommendedName>
        <fullName evidence="3">MalT-like TPR region domain-containing protein</fullName>
    </recommendedName>
</protein>
<name>A0A6A6Q8E8_9PEZI</name>
<dbReference type="SUPFAM" id="SSF48452">
    <property type="entry name" value="TPR-like"/>
    <property type="match status" value="1"/>
</dbReference>
<dbReference type="EMBL" id="MU004204">
    <property type="protein sequence ID" value="KAF2488319.1"/>
    <property type="molecule type" value="Genomic_DNA"/>
</dbReference>
<evidence type="ECO:0008006" key="3">
    <source>
        <dbReference type="Google" id="ProtNLM"/>
    </source>
</evidence>
<dbReference type="AlphaFoldDB" id="A0A6A6Q8E8"/>
<dbReference type="Proteomes" id="UP000799750">
    <property type="component" value="Unassembled WGS sequence"/>
</dbReference>